<dbReference type="Proteomes" id="UP000254664">
    <property type="component" value="Unassembled WGS sequence"/>
</dbReference>
<evidence type="ECO:0000313" key="2">
    <source>
        <dbReference type="EMBL" id="SUY47630.1"/>
    </source>
</evidence>
<dbReference type="PROSITE" id="PS51257">
    <property type="entry name" value="PROKAR_LIPOPROTEIN"/>
    <property type="match status" value="1"/>
</dbReference>
<protein>
    <recommendedName>
        <fullName evidence="4">Lipoprotein</fullName>
    </recommendedName>
</protein>
<feature type="region of interest" description="Disordered" evidence="1">
    <location>
        <begin position="47"/>
        <end position="118"/>
    </location>
</feature>
<evidence type="ECO:0008006" key="4">
    <source>
        <dbReference type="Google" id="ProtNLM"/>
    </source>
</evidence>
<evidence type="ECO:0000256" key="1">
    <source>
        <dbReference type="SAM" id="MobiDB-lite"/>
    </source>
</evidence>
<evidence type="ECO:0000313" key="3">
    <source>
        <dbReference type="Proteomes" id="UP000254664"/>
    </source>
</evidence>
<reference evidence="2 3" key="1">
    <citation type="submission" date="2018-06" db="EMBL/GenBank/DDBJ databases">
        <authorList>
            <consortium name="Pathogen Informatics"/>
            <person name="Doyle S."/>
        </authorList>
    </citation>
    <scope>NUCLEOTIDE SEQUENCE [LARGE SCALE GENOMIC DNA]</scope>
    <source>
        <strain evidence="2 3">NCTC9836</strain>
    </source>
</reference>
<name>A0A381J8P1_9CLOT</name>
<dbReference type="RefSeq" id="WP_115641566.1">
    <property type="nucleotide sequence ID" value="NZ_UFWZ01000001.1"/>
</dbReference>
<organism evidence="2 3">
    <name type="scientific">Clostridium putrefaciens</name>
    <dbReference type="NCBI Taxonomy" id="99675"/>
    <lineage>
        <taxon>Bacteria</taxon>
        <taxon>Bacillati</taxon>
        <taxon>Bacillota</taxon>
        <taxon>Clostridia</taxon>
        <taxon>Eubacteriales</taxon>
        <taxon>Clostridiaceae</taxon>
        <taxon>Clostridium</taxon>
    </lineage>
</organism>
<keyword evidence="3" id="KW-1185">Reference proteome</keyword>
<proteinExistence type="predicted"/>
<dbReference type="AlphaFoldDB" id="A0A381J8P1"/>
<dbReference type="EMBL" id="UFWZ01000001">
    <property type="protein sequence ID" value="SUY47630.1"/>
    <property type="molecule type" value="Genomic_DNA"/>
</dbReference>
<accession>A0A381J8P1</accession>
<feature type="compositionally biased region" description="Acidic residues" evidence="1">
    <location>
        <begin position="58"/>
        <end position="82"/>
    </location>
</feature>
<gene>
    <name evidence="2" type="ORF">NCTC9836_01967</name>
</gene>
<feature type="compositionally biased region" description="Basic and acidic residues" evidence="1">
    <location>
        <begin position="89"/>
        <end position="118"/>
    </location>
</feature>
<sequence>MKKNIKSIFIILLIIATVLTGCKIERPDDVAEDTTCSTNIGIVLNDGALSEDTSDVKSEDEEDKEEADESNEVDEDKIEENESNVAEGETNKEKAPKDNKDKDSNKVANKIKDDIKNL</sequence>